<reference evidence="1" key="2">
    <citation type="submission" date="2024-06" db="EMBL/GenBank/DDBJ databases">
        <authorList>
            <person name="Petrova K.O."/>
            <person name="Toshchakov S.V."/>
            <person name="Boltjanskaja Y.V."/>
            <person name="Kevbrin V.V."/>
        </authorList>
    </citation>
    <scope>NUCLEOTIDE SEQUENCE</scope>
    <source>
        <strain evidence="1">Z-710</strain>
    </source>
</reference>
<dbReference type="EMBL" id="CP159485">
    <property type="protein sequence ID" value="XCI29686.1"/>
    <property type="molecule type" value="Genomic_DNA"/>
</dbReference>
<dbReference type="InterPro" id="IPR006230">
    <property type="entry name" value="MutL"/>
</dbReference>
<organism evidence="1">
    <name type="scientific">Proteinivorax hydrogeniformans</name>
    <dbReference type="NCBI Taxonomy" id="1826727"/>
    <lineage>
        <taxon>Bacteria</taxon>
        <taxon>Bacillati</taxon>
        <taxon>Bacillota</taxon>
        <taxon>Clostridia</taxon>
        <taxon>Eubacteriales</taxon>
        <taxon>Proteinivoracaceae</taxon>
        <taxon>Proteinivorax</taxon>
    </lineage>
</organism>
<protein>
    <submittedName>
        <fullName evidence="1">Methylaspartate mutase accessory protein GlmL</fullName>
    </submittedName>
</protein>
<dbReference type="AlphaFoldDB" id="A0AAU8HW98"/>
<evidence type="ECO:0000313" key="1">
    <source>
        <dbReference type="EMBL" id="XCI29686.1"/>
    </source>
</evidence>
<dbReference type="NCBIfam" id="NF040745">
    <property type="entry name" value="accessory_GlmL"/>
    <property type="match status" value="1"/>
</dbReference>
<accession>A0AAU8HW98</accession>
<dbReference type="RefSeq" id="WP_353894233.1">
    <property type="nucleotide sequence ID" value="NZ_CP159485.1"/>
</dbReference>
<gene>
    <name evidence="1" type="primary">glmL</name>
    <name evidence="1" type="ORF">PRVXH_001017</name>
</gene>
<proteinExistence type="predicted"/>
<reference evidence="1" key="1">
    <citation type="journal article" date="2018" name="Antonie Van Leeuwenhoek">
        <title>Proteinivorax hydrogeniformans sp. nov., an anaerobic, haloalkaliphilic bacterium fermenting proteinaceous compounds with high hydrogen production.</title>
        <authorList>
            <person name="Boltyanskaya Y."/>
            <person name="Detkova E."/>
            <person name="Pimenov N."/>
            <person name="Kevbrin V."/>
        </authorList>
    </citation>
    <scope>NUCLEOTIDE SEQUENCE</scope>
    <source>
        <strain evidence="1">Z-710</strain>
    </source>
</reference>
<dbReference type="Pfam" id="PF13941">
    <property type="entry name" value="MutL"/>
    <property type="match status" value="1"/>
</dbReference>
<dbReference type="NCBIfam" id="TIGR01319">
    <property type="entry name" value="glmL_fam"/>
    <property type="match status" value="1"/>
</dbReference>
<dbReference type="PIRSF" id="PIRSF004729">
    <property type="entry name" value="MutL"/>
    <property type="match status" value="1"/>
</dbReference>
<name>A0AAU8HW98_9FIRM</name>
<sequence>MLEAILLIDFGSTFTKVTAVDVKTKKLLATAKAPTTVATGIGNGLEEAIGNLEKKVESEIEYKRKLACSSAAGGLKMVAIGLVPDLTAEAAKTAALGAGAKLMDVFSYRLNNSEIDKLSKMSADIILLAGGTDGGNGEVILENAKKIAESEINCPIIVAGNKDVQDEINEIFTAAKKKFFITENVLPSLDKINIEPAREEIRKVFINNIISAKGFDVIRQDIDGIVMPTPEAVLQAGKFMSKQQLLGAEEIVIVDMGGATTDVHSFTDGMPNTAGVVYRGLPQPFSKRTVEGDLGMRYSLSSLIEEIGESRIRKDLPSLDLNKILEDIGENYWSANITWEFENYLARQGVNIAVKRHGGTVETVYTPQGASYIQYGKDLSGVDVVIGTGGPLVNSDKAGYILKGALYNPAEPMALMPQNSKYCIDKQYLLSSIGLLVDDYPDIAEELVKDNFDFIEGGN</sequence>